<evidence type="ECO:0000313" key="1">
    <source>
        <dbReference type="EMBL" id="OHT08202.1"/>
    </source>
</evidence>
<gene>
    <name evidence="1" type="ORF">TRFO_23352</name>
</gene>
<comment type="caution">
    <text evidence="1">The sequence shown here is derived from an EMBL/GenBank/DDBJ whole genome shotgun (WGS) entry which is preliminary data.</text>
</comment>
<sequence length="182" mass="21380">MKSKLVIKMSKNYTSRTIQEQNKQDQRVEKNLEMFPQVSEALVQYMGKTKKVHQQVAEIIQKTKNIKIDRDAKRRHASLICWYCEYWDIVQPILEKSFQNILKINSEKMIKTKINNSDLNSSDCNENDSLNSPRIVSNSLITDGSEQVTNDSQFAIENDTFIFEEYEENDYYEPMDFDNLSS</sequence>
<reference evidence="1" key="1">
    <citation type="submission" date="2016-10" db="EMBL/GenBank/DDBJ databases">
        <authorList>
            <person name="Benchimol M."/>
            <person name="Almeida L.G."/>
            <person name="Vasconcelos A.T."/>
            <person name="Perreira-Neves A."/>
            <person name="Rosa I.A."/>
            <person name="Tasca T."/>
            <person name="Bogo M.R."/>
            <person name="de Souza W."/>
        </authorList>
    </citation>
    <scope>NUCLEOTIDE SEQUENCE [LARGE SCALE GENOMIC DNA]</scope>
    <source>
        <strain evidence="1">K</strain>
    </source>
</reference>
<dbReference type="VEuPathDB" id="TrichDB:TRFO_23352"/>
<proteinExistence type="predicted"/>
<keyword evidence="2" id="KW-1185">Reference proteome</keyword>
<dbReference type="Proteomes" id="UP000179807">
    <property type="component" value="Unassembled WGS sequence"/>
</dbReference>
<organism evidence="1 2">
    <name type="scientific">Tritrichomonas foetus</name>
    <dbReference type="NCBI Taxonomy" id="1144522"/>
    <lineage>
        <taxon>Eukaryota</taxon>
        <taxon>Metamonada</taxon>
        <taxon>Parabasalia</taxon>
        <taxon>Tritrichomonadida</taxon>
        <taxon>Tritrichomonadidae</taxon>
        <taxon>Tritrichomonas</taxon>
    </lineage>
</organism>
<evidence type="ECO:0000313" key="2">
    <source>
        <dbReference type="Proteomes" id="UP000179807"/>
    </source>
</evidence>
<dbReference type="EMBL" id="MLAK01000674">
    <property type="protein sequence ID" value="OHT08202.1"/>
    <property type="molecule type" value="Genomic_DNA"/>
</dbReference>
<protein>
    <submittedName>
        <fullName evidence="1">Uncharacterized protein</fullName>
    </submittedName>
</protein>
<accession>A0A1J4KB68</accession>
<dbReference type="AlphaFoldDB" id="A0A1J4KB68"/>
<dbReference type="RefSeq" id="XP_068361338.1">
    <property type="nucleotide sequence ID" value="XM_068503098.1"/>
</dbReference>
<dbReference type="GeneID" id="94837802"/>
<name>A0A1J4KB68_9EUKA</name>